<feature type="transmembrane region" description="Helical" evidence="1">
    <location>
        <begin position="100"/>
        <end position="121"/>
    </location>
</feature>
<protein>
    <submittedName>
        <fullName evidence="2">Uncharacterized protein</fullName>
    </submittedName>
</protein>
<sequence>MRLEEAEESFYMMPTESVNFAPAGDLPAERLVRQAPAPEGVPLPGGADERRLQEVDLLGVRTVCLLTVHPQLPPCLRVRPSGVARLQSRLRKGEDLTVKVFLLFEFMAAIIAVATAVAFGYERLVERIPPLAEKTITAVRSVRAVLDEMRSRRE</sequence>
<organism evidence="2 3">
    <name type="scientific">Streptomyces heliomycini</name>
    <dbReference type="NCBI Taxonomy" id="284032"/>
    <lineage>
        <taxon>Bacteria</taxon>
        <taxon>Bacillati</taxon>
        <taxon>Actinomycetota</taxon>
        <taxon>Actinomycetes</taxon>
        <taxon>Kitasatosporales</taxon>
        <taxon>Streptomycetaceae</taxon>
        <taxon>Streptomyces</taxon>
    </lineage>
</organism>
<evidence type="ECO:0000313" key="2">
    <source>
        <dbReference type="EMBL" id="MFB9348870.1"/>
    </source>
</evidence>
<dbReference type="RefSeq" id="WP_366482106.1">
    <property type="nucleotide sequence ID" value="NZ_JBHMDI010000035.1"/>
</dbReference>
<gene>
    <name evidence="2" type="ORF">ACFFUA_15600</name>
</gene>
<keyword evidence="3" id="KW-1185">Reference proteome</keyword>
<reference evidence="2 3" key="1">
    <citation type="submission" date="2024-09" db="EMBL/GenBank/DDBJ databases">
        <authorList>
            <person name="Sun Q."/>
            <person name="Mori K."/>
        </authorList>
    </citation>
    <scope>NUCLEOTIDE SEQUENCE [LARGE SCALE GENOMIC DNA]</scope>
    <source>
        <strain evidence="2 3">JCM 9767</strain>
    </source>
</reference>
<name>A0ABV5LBG6_9ACTN</name>
<dbReference type="EMBL" id="JBHMDI010000035">
    <property type="protein sequence ID" value="MFB9348870.1"/>
    <property type="molecule type" value="Genomic_DNA"/>
</dbReference>
<evidence type="ECO:0000256" key="1">
    <source>
        <dbReference type="SAM" id="Phobius"/>
    </source>
</evidence>
<dbReference type="Proteomes" id="UP001589753">
    <property type="component" value="Unassembled WGS sequence"/>
</dbReference>
<keyword evidence="1" id="KW-0812">Transmembrane</keyword>
<comment type="caution">
    <text evidence="2">The sequence shown here is derived from an EMBL/GenBank/DDBJ whole genome shotgun (WGS) entry which is preliminary data.</text>
</comment>
<keyword evidence="1" id="KW-1133">Transmembrane helix</keyword>
<evidence type="ECO:0000313" key="3">
    <source>
        <dbReference type="Proteomes" id="UP001589753"/>
    </source>
</evidence>
<proteinExistence type="predicted"/>
<keyword evidence="1" id="KW-0472">Membrane</keyword>
<accession>A0ABV5LBG6</accession>